<comment type="caution">
    <text evidence="4">The sequence shown here is derived from an EMBL/GenBank/DDBJ whole genome shotgun (WGS) entry which is preliminary data.</text>
</comment>
<evidence type="ECO:0000256" key="1">
    <source>
        <dbReference type="ARBA" id="ARBA00022737"/>
    </source>
</evidence>
<evidence type="ECO:0000259" key="3">
    <source>
        <dbReference type="PROSITE" id="PS50837"/>
    </source>
</evidence>
<dbReference type="PROSITE" id="PS50837">
    <property type="entry name" value="NACHT"/>
    <property type="match status" value="1"/>
</dbReference>
<dbReference type="Proteomes" id="UP000236546">
    <property type="component" value="Unassembled WGS sequence"/>
</dbReference>
<dbReference type="InterPro" id="IPR056884">
    <property type="entry name" value="NPHP3-like_N"/>
</dbReference>
<dbReference type="Gene3D" id="3.40.50.300">
    <property type="entry name" value="P-loop containing nucleotide triphosphate hydrolases"/>
    <property type="match status" value="1"/>
</dbReference>
<dbReference type="OrthoDB" id="20872at2759"/>
<gene>
    <name evidence="4" type="ORF">TGAMA5MH_05994</name>
</gene>
<dbReference type="PANTHER" id="PTHR46082:SF6">
    <property type="entry name" value="AAA+ ATPASE DOMAIN-CONTAINING PROTEIN-RELATED"/>
    <property type="match status" value="1"/>
</dbReference>
<dbReference type="SUPFAM" id="SSF52540">
    <property type="entry name" value="P-loop containing nucleoside triphosphate hydrolases"/>
    <property type="match status" value="1"/>
</dbReference>
<dbReference type="AlphaFoldDB" id="A0A2K0T9W8"/>
<evidence type="ECO:0000313" key="4">
    <source>
        <dbReference type="EMBL" id="PNP42312.1"/>
    </source>
</evidence>
<dbReference type="InterPro" id="IPR053137">
    <property type="entry name" value="NLR-like"/>
</dbReference>
<name>A0A2K0T9W8_9HYPO</name>
<dbReference type="PANTHER" id="PTHR46082">
    <property type="entry name" value="ATP/GTP-BINDING PROTEIN-RELATED"/>
    <property type="match status" value="1"/>
</dbReference>
<dbReference type="InterPro" id="IPR027417">
    <property type="entry name" value="P-loop_NTPase"/>
</dbReference>
<proteinExistence type="predicted"/>
<dbReference type="Gene3D" id="3.40.50.1580">
    <property type="entry name" value="Nucleoside phosphorylase domain"/>
    <property type="match status" value="1"/>
</dbReference>
<dbReference type="GO" id="GO:0003824">
    <property type="term" value="F:catalytic activity"/>
    <property type="evidence" value="ECO:0007669"/>
    <property type="project" value="InterPro"/>
</dbReference>
<organism evidence="4 5">
    <name type="scientific">Trichoderma gamsii</name>
    <dbReference type="NCBI Taxonomy" id="398673"/>
    <lineage>
        <taxon>Eukaryota</taxon>
        <taxon>Fungi</taxon>
        <taxon>Dikarya</taxon>
        <taxon>Ascomycota</taxon>
        <taxon>Pezizomycotina</taxon>
        <taxon>Sordariomycetes</taxon>
        <taxon>Hypocreomycetidae</taxon>
        <taxon>Hypocreales</taxon>
        <taxon>Hypocreaceae</taxon>
        <taxon>Trichoderma</taxon>
    </lineage>
</organism>
<feature type="region of interest" description="Disordered" evidence="2">
    <location>
        <begin position="261"/>
        <end position="287"/>
    </location>
</feature>
<evidence type="ECO:0000313" key="5">
    <source>
        <dbReference type="Proteomes" id="UP000236546"/>
    </source>
</evidence>
<reference evidence="4 5" key="1">
    <citation type="submission" date="2017-02" db="EMBL/GenBank/DDBJ databases">
        <title>Genomes of Trichoderma spp. with biocontrol activity.</title>
        <authorList>
            <person name="Gardiner D."/>
            <person name="Kazan K."/>
            <person name="Vos C."/>
            <person name="Harvey P."/>
        </authorList>
    </citation>
    <scope>NUCLEOTIDE SEQUENCE [LARGE SCALE GENOMIC DNA]</scope>
    <source>
        <strain evidence="4 5">A5MH</strain>
    </source>
</reference>
<accession>A0A2K0T9W8</accession>
<dbReference type="EMBL" id="MTYH01000051">
    <property type="protein sequence ID" value="PNP42312.1"/>
    <property type="molecule type" value="Genomic_DNA"/>
</dbReference>
<feature type="domain" description="NACHT" evidence="3">
    <location>
        <begin position="418"/>
        <end position="560"/>
    </location>
</feature>
<dbReference type="SUPFAM" id="SSF53167">
    <property type="entry name" value="Purine and uridine phosphorylases"/>
    <property type="match status" value="1"/>
</dbReference>
<keyword evidence="1" id="KW-0677">Repeat</keyword>
<dbReference type="GO" id="GO:0009116">
    <property type="term" value="P:nucleoside metabolic process"/>
    <property type="evidence" value="ECO:0007669"/>
    <property type="project" value="InterPro"/>
</dbReference>
<dbReference type="InterPro" id="IPR007111">
    <property type="entry name" value="NACHT_NTPase"/>
</dbReference>
<sequence>MAEVLRPAPRDRNDFRIAIICALKTEFDAVEGLFDHFWEGDQKYGKADGDPNAYSTGRIGEHDVVLAFMPGMGNLNSANTSAALRSSFGGIRLGLVVGVCAGAPYTPEKDPKEIILGDVIISTGVVQTDFGREYSDQIIIKDTLEDSLGRPNVEIRSFLRKLSGIRAGKQLREGTYSYLLGLLKQEGYEAYGYPGAKEDTLYKSEYRHKHHAPIQCDVCSKCENDWDPVCTTSQNSTCAELHCDSQMLIDRQRLQQLRTGNRSDKLYPPPGPNVHMGRISSAGQTKKTAAGRDKLAKEKNIIGFEMEGAGVWDNLPTVVIKGVCDYGDSHKNKNWQNYAAAAAAACMKAFLAQWTLADRDRSEVPLSNLEKRDVYDRIQLTNPSSLHNTASVLYEKGTGEWVFRTPEWDSWLSKSDKRCLWVHGVPGSGKTVLMSHIINHVEHSCNQTTNNGRTCLVYYYCYFGRNQNEVAPMLRWVISQLSRKADIISARVHALVNTGIEPKLSDLLDALEDTLRAFDKVYLAVDALDETTHIMDLLNILYALATENRFQKLQLLVASREYHDIERVIKPVCISVSLSNDFVAEDIRVYLESAIQNDRHFSHPRWTSDLLQLIIDLLPRKANGM</sequence>
<protein>
    <recommendedName>
        <fullName evidence="3">NACHT domain-containing protein</fullName>
    </recommendedName>
</protein>
<dbReference type="Pfam" id="PF24883">
    <property type="entry name" value="NPHP3_N"/>
    <property type="match status" value="1"/>
</dbReference>
<dbReference type="InterPro" id="IPR035994">
    <property type="entry name" value="Nucleoside_phosphorylase_sf"/>
</dbReference>
<evidence type="ECO:0000256" key="2">
    <source>
        <dbReference type="SAM" id="MobiDB-lite"/>
    </source>
</evidence>